<feature type="transmembrane region" description="Helical" evidence="5">
    <location>
        <begin position="95"/>
        <end position="114"/>
    </location>
</feature>
<dbReference type="EMBL" id="RBKT01000001">
    <property type="protein sequence ID" value="RKR87089.1"/>
    <property type="molecule type" value="Genomic_DNA"/>
</dbReference>
<keyword evidence="7" id="KW-1185">Reference proteome</keyword>
<keyword evidence="2 5" id="KW-0812">Transmembrane</keyword>
<dbReference type="InterPro" id="IPR032808">
    <property type="entry name" value="DoxX"/>
</dbReference>
<gene>
    <name evidence="6" type="ORF">BDK92_1362</name>
</gene>
<dbReference type="GO" id="GO:0016020">
    <property type="term" value="C:membrane"/>
    <property type="evidence" value="ECO:0007669"/>
    <property type="project" value="UniProtKB-SubCell"/>
</dbReference>
<comment type="caution">
    <text evidence="6">The sequence shown here is derived from an EMBL/GenBank/DDBJ whole genome shotgun (WGS) entry which is preliminary data.</text>
</comment>
<sequence>MSVAYVALAILLSVMLLGSAQGKLTKNEKVVQGLSAANVPLNWYPPLATIEIIGAAGLLIGIFIGPLGVAAAAGVTLYFVGAVIAHLRAGDTSGVAAPATILLIAVATLVVRILSL</sequence>
<keyword evidence="4 5" id="KW-0472">Membrane</keyword>
<evidence type="ECO:0000256" key="5">
    <source>
        <dbReference type="SAM" id="Phobius"/>
    </source>
</evidence>
<evidence type="ECO:0000313" key="7">
    <source>
        <dbReference type="Proteomes" id="UP000277671"/>
    </source>
</evidence>
<dbReference type="RefSeq" id="WP_121155588.1">
    <property type="nucleotide sequence ID" value="NZ_RBKT01000001.1"/>
</dbReference>
<evidence type="ECO:0000256" key="2">
    <source>
        <dbReference type="ARBA" id="ARBA00022692"/>
    </source>
</evidence>
<comment type="subcellular location">
    <subcellularLocation>
        <location evidence="1">Membrane</location>
        <topology evidence="1">Multi-pass membrane protein</topology>
    </subcellularLocation>
</comment>
<evidence type="ECO:0000256" key="4">
    <source>
        <dbReference type="ARBA" id="ARBA00023136"/>
    </source>
</evidence>
<evidence type="ECO:0000313" key="6">
    <source>
        <dbReference type="EMBL" id="RKR87089.1"/>
    </source>
</evidence>
<evidence type="ECO:0000256" key="1">
    <source>
        <dbReference type="ARBA" id="ARBA00004141"/>
    </source>
</evidence>
<dbReference type="AlphaFoldDB" id="A0A495JGB5"/>
<reference evidence="6 7" key="1">
    <citation type="submission" date="2018-10" db="EMBL/GenBank/DDBJ databases">
        <title>Sequencing the genomes of 1000 actinobacteria strains.</title>
        <authorList>
            <person name="Klenk H.-P."/>
        </authorList>
    </citation>
    <scope>NUCLEOTIDE SEQUENCE [LARGE SCALE GENOMIC DNA]</scope>
    <source>
        <strain evidence="6 7">DSM 45175</strain>
    </source>
</reference>
<feature type="transmembrane region" description="Helical" evidence="5">
    <location>
        <begin position="46"/>
        <end position="64"/>
    </location>
</feature>
<accession>A0A495JGB5</accession>
<name>A0A495JGB5_9ACTN</name>
<keyword evidence="3 5" id="KW-1133">Transmembrane helix</keyword>
<evidence type="ECO:0000256" key="3">
    <source>
        <dbReference type="ARBA" id="ARBA00022989"/>
    </source>
</evidence>
<protein>
    <submittedName>
        <fullName evidence="6">DoxX-like protein</fullName>
    </submittedName>
</protein>
<proteinExistence type="predicted"/>
<dbReference type="Proteomes" id="UP000277671">
    <property type="component" value="Unassembled WGS sequence"/>
</dbReference>
<organism evidence="6 7">
    <name type="scientific">Micromonospora pisi</name>
    <dbReference type="NCBI Taxonomy" id="589240"/>
    <lineage>
        <taxon>Bacteria</taxon>
        <taxon>Bacillati</taxon>
        <taxon>Actinomycetota</taxon>
        <taxon>Actinomycetes</taxon>
        <taxon>Micromonosporales</taxon>
        <taxon>Micromonosporaceae</taxon>
        <taxon>Micromonospora</taxon>
    </lineage>
</organism>
<feature type="transmembrane region" description="Helical" evidence="5">
    <location>
        <begin position="69"/>
        <end position="89"/>
    </location>
</feature>
<dbReference type="Pfam" id="PF13564">
    <property type="entry name" value="DoxX_2"/>
    <property type="match status" value="1"/>
</dbReference>
<dbReference type="OrthoDB" id="165191at2"/>